<dbReference type="EMBL" id="JBHTJZ010000019">
    <property type="protein sequence ID" value="MFD0960316.1"/>
    <property type="molecule type" value="Genomic_DNA"/>
</dbReference>
<name>A0ABW3HS03_9BACL</name>
<keyword evidence="2" id="KW-1185">Reference proteome</keyword>
<evidence type="ECO:0000313" key="1">
    <source>
        <dbReference type="EMBL" id="MFD0960316.1"/>
    </source>
</evidence>
<reference evidence="2" key="1">
    <citation type="journal article" date="2019" name="Int. J. Syst. Evol. Microbiol.">
        <title>The Global Catalogue of Microorganisms (GCM) 10K type strain sequencing project: providing services to taxonomists for standard genome sequencing and annotation.</title>
        <authorList>
            <consortium name="The Broad Institute Genomics Platform"/>
            <consortium name="The Broad Institute Genome Sequencing Center for Infectious Disease"/>
            <person name="Wu L."/>
            <person name="Ma J."/>
        </authorList>
    </citation>
    <scope>NUCLEOTIDE SEQUENCE [LARGE SCALE GENOMIC DNA]</scope>
    <source>
        <strain evidence="2">CCUG 59129</strain>
    </source>
</reference>
<sequence length="113" mass="13985">DFYDFWESRQIGYVGKLKWTSRLAQQVSECKHWTHFVDEDWIIEGIVLFYKASTWHKTRRVAVIRKMQRYADDHPLLELDTFWQYEAMVTTESWEAIDVWRFYNQRCCMENYI</sequence>
<dbReference type="Proteomes" id="UP001596989">
    <property type="component" value="Unassembled WGS sequence"/>
</dbReference>
<accession>A0ABW3HS03</accession>
<protein>
    <submittedName>
        <fullName evidence="1">IS1380 family transposase</fullName>
    </submittedName>
</protein>
<evidence type="ECO:0000313" key="2">
    <source>
        <dbReference type="Proteomes" id="UP001596989"/>
    </source>
</evidence>
<feature type="non-terminal residue" evidence="1">
    <location>
        <position position="1"/>
    </location>
</feature>
<gene>
    <name evidence="1" type="ORF">ACFQ2I_13060</name>
</gene>
<organism evidence="1 2">
    <name type="scientific">Paenibacillus chungangensis</name>
    <dbReference type="NCBI Taxonomy" id="696535"/>
    <lineage>
        <taxon>Bacteria</taxon>
        <taxon>Bacillati</taxon>
        <taxon>Bacillota</taxon>
        <taxon>Bacilli</taxon>
        <taxon>Bacillales</taxon>
        <taxon>Paenibacillaceae</taxon>
        <taxon>Paenibacillus</taxon>
    </lineage>
</organism>
<proteinExistence type="predicted"/>
<comment type="caution">
    <text evidence="1">The sequence shown here is derived from an EMBL/GenBank/DDBJ whole genome shotgun (WGS) entry which is preliminary data.</text>
</comment>